<protein>
    <submittedName>
        <fullName evidence="1">Uncharacterized protein</fullName>
    </submittedName>
</protein>
<gene>
    <name evidence="1" type="ORF">A45J_1585</name>
</gene>
<dbReference type="AlphaFoldDB" id="A0A5J4L6P2"/>
<sequence>MNLKGFYVKDFKDAIAFCNALAECNVIGDCTFLFFSRGS</sequence>
<organism evidence="1">
    <name type="scientific">hot springs metagenome</name>
    <dbReference type="NCBI Taxonomy" id="433727"/>
    <lineage>
        <taxon>unclassified sequences</taxon>
        <taxon>metagenomes</taxon>
        <taxon>ecological metagenomes</taxon>
    </lineage>
</organism>
<accession>A0A5J4L6P2</accession>
<reference evidence="1" key="1">
    <citation type="submission" date="2019-10" db="EMBL/GenBank/DDBJ databases">
        <title>Metagenomic sequencing of thiosulfate-disproportionating enrichment culture.</title>
        <authorList>
            <person name="Umezawa K."/>
            <person name="Kojima H."/>
            <person name="Fukui M."/>
        </authorList>
    </citation>
    <scope>NUCLEOTIDE SEQUENCE</scope>
    <source>
        <strain evidence="1">45J</strain>
    </source>
</reference>
<dbReference type="EMBL" id="BLAB01000001">
    <property type="protein sequence ID" value="GER93829.1"/>
    <property type="molecule type" value="Genomic_DNA"/>
</dbReference>
<evidence type="ECO:0000313" key="1">
    <source>
        <dbReference type="EMBL" id="GER93829.1"/>
    </source>
</evidence>
<comment type="caution">
    <text evidence="1">The sequence shown here is derived from an EMBL/GenBank/DDBJ whole genome shotgun (WGS) entry which is preliminary data.</text>
</comment>
<name>A0A5J4L6P2_9ZZZZ</name>
<proteinExistence type="predicted"/>